<reference evidence="1 2" key="1">
    <citation type="journal article" date="2019" name="Sci. Rep.">
        <title>Orb-weaving spider Araneus ventricosus genome elucidates the spidroin gene catalogue.</title>
        <authorList>
            <person name="Kono N."/>
            <person name="Nakamura H."/>
            <person name="Ohtoshi R."/>
            <person name="Moran D.A.P."/>
            <person name="Shinohara A."/>
            <person name="Yoshida Y."/>
            <person name="Fujiwara M."/>
            <person name="Mori M."/>
            <person name="Tomita M."/>
            <person name="Arakawa K."/>
        </authorList>
    </citation>
    <scope>NUCLEOTIDE SEQUENCE [LARGE SCALE GENOMIC DNA]</scope>
</reference>
<comment type="caution">
    <text evidence="1">The sequence shown here is derived from an EMBL/GenBank/DDBJ whole genome shotgun (WGS) entry which is preliminary data.</text>
</comment>
<name>A0A4Y2TQ67_ARAVE</name>
<organism evidence="1 2">
    <name type="scientific">Araneus ventricosus</name>
    <name type="common">Orbweaver spider</name>
    <name type="synonym">Epeira ventricosa</name>
    <dbReference type="NCBI Taxonomy" id="182803"/>
    <lineage>
        <taxon>Eukaryota</taxon>
        <taxon>Metazoa</taxon>
        <taxon>Ecdysozoa</taxon>
        <taxon>Arthropoda</taxon>
        <taxon>Chelicerata</taxon>
        <taxon>Arachnida</taxon>
        <taxon>Araneae</taxon>
        <taxon>Araneomorphae</taxon>
        <taxon>Entelegynae</taxon>
        <taxon>Araneoidea</taxon>
        <taxon>Araneidae</taxon>
        <taxon>Araneus</taxon>
    </lineage>
</organism>
<keyword evidence="2" id="KW-1185">Reference proteome</keyword>
<evidence type="ECO:0000313" key="1">
    <source>
        <dbReference type="EMBL" id="GBO01530.1"/>
    </source>
</evidence>
<protein>
    <submittedName>
        <fullName evidence="1">Uncharacterized protein</fullName>
    </submittedName>
</protein>
<evidence type="ECO:0000313" key="2">
    <source>
        <dbReference type="Proteomes" id="UP000499080"/>
    </source>
</evidence>
<proteinExistence type="predicted"/>
<gene>
    <name evidence="1" type="ORF">AVEN_206680_1</name>
</gene>
<dbReference type="Proteomes" id="UP000499080">
    <property type="component" value="Unassembled WGS sequence"/>
</dbReference>
<sequence length="113" mass="12688">MHSVAATLHQIFIEKAKRYSYIVQKSTKPDKNIADIFYNPSSTPDDISKAGFLCPEEIEDLLQNSEISDTSDDGWPTIVNEEDINTSESSSEENDYKIEIISNTTVIEEINGN</sequence>
<accession>A0A4Y2TQ67</accession>
<dbReference type="AlphaFoldDB" id="A0A4Y2TQ67"/>
<dbReference type="EMBL" id="BGPR01029629">
    <property type="protein sequence ID" value="GBO01530.1"/>
    <property type="molecule type" value="Genomic_DNA"/>
</dbReference>